<evidence type="ECO:0000313" key="15">
    <source>
        <dbReference type="Proteomes" id="UP000653305"/>
    </source>
</evidence>
<dbReference type="Gene3D" id="1.10.274.100">
    <property type="entry name" value="RNA polymerase Rpb1, domain 3"/>
    <property type="match status" value="1"/>
</dbReference>
<dbReference type="GO" id="GO:0005634">
    <property type="term" value="C:nucleus"/>
    <property type="evidence" value="ECO:0007669"/>
    <property type="project" value="UniProtKB-SubCell"/>
</dbReference>
<dbReference type="EMBL" id="BMAC01000034">
    <property type="protein sequence ID" value="GFP81838.1"/>
    <property type="molecule type" value="Genomic_DNA"/>
</dbReference>
<dbReference type="InterPro" id="IPR015700">
    <property type="entry name" value="RPC1"/>
</dbReference>
<dbReference type="Pfam" id="PF04983">
    <property type="entry name" value="RNA_pol_Rpb1_3"/>
    <property type="match status" value="1"/>
</dbReference>
<dbReference type="GO" id="GO:0003899">
    <property type="term" value="F:DNA-directed RNA polymerase activity"/>
    <property type="evidence" value="ECO:0007669"/>
    <property type="project" value="UniProtKB-EC"/>
</dbReference>
<keyword evidence="10" id="KW-0539">Nucleus</keyword>
<dbReference type="GO" id="GO:0006351">
    <property type="term" value="P:DNA-templated transcription"/>
    <property type="evidence" value="ECO:0007669"/>
    <property type="project" value="InterPro"/>
</dbReference>
<dbReference type="Pfam" id="PF00623">
    <property type="entry name" value="RNA_pol_Rpb1_2"/>
    <property type="match status" value="1"/>
</dbReference>
<dbReference type="Pfam" id="PF04998">
    <property type="entry name" value="RNA_pol_Rpb1_5"/>
    <property type="match status" value="1"/>
</dbReference>
<evidence type="ECO:0000256" key="10">
    <source>
        <dbReference type="ARBA" id="ARBA00023242"/>
    </source>
</evidence>
<comment type="function">
    <text evidence="12">DNA-dependent RNA polymerase catalyzes the transcription of DNA into RNA using the four ribonucleoside triphosphates as substrates.</text>
</comment>
<dbReference type="Pfam" id="PF04997">
    <property type="entry name" value="RNA_pol_Rpb1_1"/>
    <property type="match status" value="1"/>
</dbReference>
<organism evidence="14 15">
    <name type="scientific">Phtheirospermum japonicum</name>
    <dbReference type="NCBI Taxonomy" id="374723"/>
    <lineage>
        <taxon>Eukaryota</taxon>
        <taxon>Viridiplantae</taxon>
        <taxon>Streptophyta</taxon>
        <taxon>Embryophyta</taxon>
        <taxon>Tracheophyta</taxon>
        <taxon>Spermatophyta</taxon>
        <taxon>Magnoliopsida</taxon>
        <taxon>eudicotyledons</taxon>
        <taxon>Gunneridae</taxon>
        <taxon>Pentapetalae</taxon>
        <taxon>asterids</taxon>
        <taxon>lamiids</taxon>
        <taxon>Lamiales</taxon>
        <taxon>Orobanchaceae</taxon>
        <taxon>Orobanchaceae incertae sedis</taxon>
        <taxon>Phtheirospermum</taxon>
    </lineage>
</organism>
<dbReference type="FunFam" id="2.40.40.20:FF:000019">
    <property type="entry name" value="DNA-directed RNA polymerase II subunit RPB1"/>
    <property type="match status" value="1"/>
</dbReference>
<reference evidence="14" key="1">
    <citation type="submission" date="2020-07" db="EMBL/GenBank/DDBJ databases">
        <title>Ethylene signaling mediates host invasion by parasitic plants.</title>
        <authorList>
            <person name="Yoshida S."/>
        </authorList>
    </citation>
    <scope>NUCLEOTIDE SEQUENCE</scope>
    <source>
        <strain evidence="14">Okayama</strain>
    </source>
</reference>
<dbReference type="InterPro" id="IPR007080">
    <property type="entry name" value="RNA_pol_Rpb1_1"/>
</dbReference>
<dbReference type="Gene3D" id="6.10.250.2940">
    <property type="match status" value="1"/>
</dbReference>
<evidence type="ECO:0000256" key="7">
    <source>
        <dbReference type="ARBA" id="ARBA00022833"/>
    </source>
</evidence>
<keyword evidence="4 12" id="KW-0808">Transferase</keyword>
<evidence type="ECO:0000256" key="1">
    <source>
        <dbReference type="ARBA" id="ARBA00004123"/>
    </source>
</evidence>
<keyword evidence="7" id="KW-0862">Zinc</keyword>
<accession>A0A830B9U6</accession>
<evidence type="ECO:0000259" key="13">
    <source>
        <dbReference type="SMART" id="SM00663"/>
    </source>
</evidence>
<dbReference type="Pfam" id="PF05000">
    <property type="entry name" value="RNA_pol_Rpb1_4"/>
    <property type="match status" value="1"/>
</dbReference>
<dbReference type="Gene3D" id="3.30.1490.180">
    <property type="entry name" value="RNA polymerase ii"/>
    <property type="match status" value="1"/>
</dbReference>
<dbReference type="InterPro" id="IPR007066">
    <property type="entry name" value="RNA_pol_Rpb1_3"/>
</dbReference>
<dbReference type="Gene3D" id="1.10.132.30">
    <property type="match status" value="2"/>
</dbReference>
<dbReference type="SUPFAM" id="SSF64484">
    <property type="entry name" value="beta and beta-prime subunits of DNA dependent RNA-polymerase"/>
    <property type="match status" value="1"/>
</dbReference>
<evidence type="ECO:0000256" key="4">
    <source>
        <dbReference type="ARBA" id="ARBA00022679"/>
    </source>
</evidence>
<evidence type="ECO:0000256" key="5">
    <source>
        <dbReference type="ARBA" id="ARBA00022695"/>
    </source>
</evidence>
<dbReference type="GO" id="GO:0046872">
    <property type="term" value="F:metal ion binding"/>
    <property type="evidence" value="ECO:0007669"/>
    <property type="project" value="UniProtKB-KW"/>
</dbReference>
<dbReference type="Gene3D" id="6.20.50.80">
    <property type="match status" value="1"/>
</dbReference>
<dbReference type="CDD" id="cd02583">
    <property type="entry name" value="RNAP_III_RPC1_N"/>
    <property type="match status" value="1"/>
</dbReference>
<dbReference type="InterPro" id="IPR007081">
    <property type="entry name" value="RNA_pol_Rpb1_5"/>
</dbReference>
<keyword evidence="15" id="KW-1185">Reference proteome</keyword>
<comment type="caution">
    <text evidence="14">The sequence shown here is derived from an EMBL/GenBank/DDBJ whole genome shotgun (WGS) entry which is preliminary data.</text>
</comment>
<comment type="subcellular location">
    <subcellularLocation>
        <location evidence="1">Nucleus</location>
    </subcellularLocation>
</comment>
<evidence type="ECO:0000256" key="3">
    <source>
        <dbReference type="ARBA" id="ARBA00022478"/>
    </source>
</evidence>
<dbReference type="PANTHER" id="PTHR48446">
    <property type="entry name" value="DNA-DIRECTED RNA POLYMERASE SUBUNIT BETA' N-TERMINAL SECTION"/>
    <property type="match status" value="1"/>
</dbReference>
<dbReference type="InterPro" id="IPR044893">
    <property type="entry name" value="RNA_pol_Rpb1_clamp_domain"/>
</dbReference>
<dbReference type="GO" id="GO:0003677">
    <property type="term" value="F:DNA binding"/>
    <property type="evidence" value="ECO:0007669"/>
    <property type="project" value="InterPro"/>
</dbReference>
<gene>
    <name evidence="14" type="ORF">PHJA_000327100</name>
</gene>
<sequence>MEKAEATVRFTKQPYIEDVGPRRIESIQFSTFSGTEVLKAGEVQVSRGVYYDNKQNPIDNGLLDPHMGPPGKKGSCTTCHGKFQECPGHCGYLVLALPVFNVGYLNTLVDILKCICKKCSRVLLEEKLRQVFLMRMRNPKNEPLRKTDILKAVVKKCNTMAGSVVKRGPLKILHDRAKVADNYLEECQSAISHTKDYKGHAIVSSTIDPKMAYHLLKNMLDEDCELLYLSGRPEKLIVTSILVPPICIRPSVFVDGGTQSNENDITERLKRIIQANASLRQEICEPNLNIGKRLTSWDDLQIEVAQYINSDVRGLPFDMSAAKPLSGFVQRLKGKQGRFRGNLSGKRVEYTGRTVISPDPNLKITQVGIPILMAQILTYPERVSRHNIEKLRQCVRNGPTKYPGAKYLRFPDGTVISLTISMRKRHADELKYGYIVDRHLEDGDIVLFNRQPSLHRMSIMSHRARIMPWRTLRFNESVCNPYNADFDGDEMNMHVPQTEEARTEALMLMGVQNNLCTPKNGEILVASTQDFLTSSFLITRKDTFYDRSAFSLMCAYMGDAMDPIDLPTPALVKPIELWTGKQLFSVLLRPNAKMRVYVNLTLAEKSYGKSKETMCPKDGFVYFRNSELISGQLGKATLGNGNKDGLYSVLLRDYGSHAAAGCMNRLAKLSARWIGNHGFSIGINDVQPGVELNKEKKVTINKEYGQCTDYIQSYKSGSLELLPGCNQAETLEAKITGTLNNIRETTANFNLPLSFVVFIATYGNHKLRLEYGCASLFRTDNVCMKNLHWRNSPLIMSQCGSKGSPINICQMVACVGQQSVGGRRAPNGFVDRTLPHFERDAKDPDAKGFVQNSFYTGLSATEFFFHTMGGREGLVDTAVKTADTGYMSRRLMKALEDLSVYYDNTVRTASACIVQFMYGGDGLDPAQMEEKSGLPLNLERLFMKAKATCPAMEQKSLTIEEIEKILDEIIENRLLKSPTTSEGGFAQDVTSLDPPSKEGCVEAFESSLRNFLKKKYPSSVLTLKSNESPHSEEDRVCLENIASNISGITRQQLVVFLETCITRYHSKRIECGTAIGAIGAQSIGEPGTQMTLKTFHFAGVASMNVTLGVPRIKEIINAAKRITTPIITTTLQCDNNDIIAKLVKGRIEKTLLEQVAKSIKTKQTSRSASIVITLDMKRIQGAQLSIDGNTVKASILQTRQMKLKEQQIKVLDARKLEVVLQTDRNKIQFELHALKAKLSKVVVKGINTVERAIIINEAKEKDPSANKRLRLLVEGTGLLAVMGIAGVDGCKTTSNHIIEVEKTLGIEAARKKIIDEIQYTMSSHGMTIDIRHMMLLADLMTFKVISYSSNSNITCSGPHIEVYLGSLTIVLK</sequence>
<feature type="domain" description="RNA polymerase N-terminal" evidence="13">
    <location>
        <begin position="234"/>
        <end position="539"/>
    </location>
</feature>
<dbReference type="Proteomes" id="UP000653305">
    <property type="component" value="Unassembled WGS sequence"/>
</dbReference>
<dbReference type="InterPro" id="IPR000722">
    <property type="entry name" value="RNA_pol_asu"/>
</dbReference>
<dbReference type="InterPro" id="IPR006592">
    <property type="entry name" value="RNA_pol_N"/>
</dbReference>
<dbReference type="InterPro" id="IPR038120">
    <property type="entry name" value="Rpb1_funnel_sf"/>
</dbReference>
<dbReference type="Gene3D" id="2.40.40.20">
    <property type="match status" value="1"/>
</dbReference>
<comment type="catalytic activity">
    <reaction evidence="11 12">
        <text>RNA(n) + a ribonucleoside 5'-triphosphate = RNA(n+1) + diphosphate</text>
        <dbReference type="Rhea" id="RHEA:21248"/>
        <dbReference type="Rhea" id="RHEA-COMP:14527"/>
        <dbReference type="Rhea" id="RHEA-COMP:17342"/>
        <dbReference type="ChEBI" id="CHEBI:33019"/>
        <dbReference type="ChEBI" id="CHEBI:61557"/>
        <dbReference type="ChEBI" id="CHEBI:140395"/>
        <dbReference type="EC" id="2.7.7.6"/>
    </reaction>
</comment>
<dbReference type="Gene3D" id="4.10.860.120">
    <property type="entry name" value="RNA polymerase II, clamp domain"/>
    <property type="match status" value="1"/>
</dbReference>
<dbReference type="PANTHER" id="PTHR48446:SF1">
    <property type="entry name" value="DNA-DIRECTED RNA POLYMERASE SUBUNIT BETA' N-TERMINAL SECTION"/>
    <property type="match status" value="1"/>
</dbReference>
<dbReference type="FunFam" id="1.10.274.100:FF:000007">
    <property type="entry name" value="DNA-directed RNA polymerase subunit"/>
    <property type="match status" value="1"/>
</dbReference>
<evidence type="ECO:0000313" key="14">
    <source>
        <dbReference type="EMBL" id="GFP81838.1"/>
    </source>
</evidence>
<keyword evidence="3 12" id="KW-0240">DNA-directed RNA polymerase</keyword>
<evidence type="ECO:0000256" key="11">
    <source>
        <dbReference type="ARBA" id="ARBA00048552"/>
    </source>
</evidence>
<dbReference type="InterPro" id="IPR042102">
    <property type="entry name" value="RNA_pol_Rpb1_3_sf"/>
</dbReference>
<name>A0A830B9U6_9LAMI</name>
<evidence type="ECO:0000256" key="8">
    <source>
        <dbReference type="ARBA" id="ARBA00022842"/>
    </source>
</evidence>
<evidence type="ECO:0000256" key="6">
    <source>
        <dbReference type="ARBA" id="ARBA00022723"/>
    </source>
</evidence>
<dbReference type="SMART" id="SM00663">
    <property type="entry name" value="RPOLA_N"/>
    <property type="match status" value="1"/>
</dbReference>
<keyword evidence="6" id="KW-0479">Metal-binding</keyword>
<dbReference type="OrthoDB" id="270392at2759"/>
<dbReference type="EC" id="2.7.7.6" evidence="12"/>
<evidence type="ECO:0000256" key="2">
    <source>
        <dbReference type="ARBA" id="ARBA00006460"/>
    </source>
</evidence>
<proteinExistence type="inferred from homology"/>
<dbReference type="GO" id="GO:0000428">
    <property type="term" value="C:DNA-directed RNA polymerase complex"/>
    <property type="evidence" value="ECO:0007669"/>
    <property type="project" value="UniProtKB-KW"/>
</dbReference>
<protein>
    <recommendedName>
        <fullName evidence="12">DNA-directed RNA polymerase subunit</fullName>
        <ecNumber evidence="12">2.7.7.6</ecNumber>
    </recommendedName>
</protein>
<evidence type="ECO:0000256" key="9">
    <source>
        <dbReference type="ARBA" id="ARBA00023163"/>
    </source>
</evidence>
<dbReference type="InterPro" id="IPR035697">
    <property type="entry name" value="RNAP_III_RPC1_N"/>
</dbReference>
<evidence type="ECO:0000256" key="12">
    <source>
        <dbReference type="RuleBase" id="RU004279"/>
    </source>
</evidence>
<keyword evidence="8" id="KW-0460">Magnesium</keyword>
<dbReference type="InterPro" id="IPR007083">
    <property type="entry name" value="RNA_pol_Rpb1_4"/>
</dbReference>
<comment type="similarity">
    <text evidence="2 12">Belongs to the RNA polymerase beta' chain family.</text>
</comment>
<keyword evidence="9 12" id="KW-0804">Transcription</keyword>
<keyword evidence="5 12" id="KW-0548">Nucleotidyltransferase</keyword>